<dbReference type="Proteomes" id="UP000887574">
    <property type="component" value="Unplaced"/>
</dbReference>
<dbReference type="InterPro" id="IPR001506">
    <property type="entry name" value="Peptidase_M12A"/>
</dbReference>
<comment type="caution">
    <text evidence="1">Lacks conserved residue(s) required for the propagation of feature annotation.</text>
</comment>
<dbReference type="AlphaFoldDB" id="A0A915CWP8"/>
<evidence type="ECO:0000259" key="2">
    <source>
        <dbReference type="PROSITE" id="PS51864"/>
    </source>
</evidence>
<sequence length="110" mass="12918">MICVIFGNLEVRAINLEELESSKFNSEIHQEDYWISNNALTRNSFEKWNETDSDGNTVVPFVISDKEYSDDQVLIIEQVMQNISNNTCVKFRERRENDSYYFEIRSCGFG</sequence>
<dbReference type="GO" id="GO:0004222">
    <property type="term" value="F:metalloendopeptidase activity"/>
    <property type="evidence" value="ECO:0007669"/>
    <property type="project" value="InterPro"/>
</dbReference>
<proteinExistence type="predicted"/>
<dbReference type="WBParaSite" id="jg12968.1">
    <property type="protein sequence ID" value="jg12968.1"/>
    <property type="gene ID" value="jg12968"/>
</dbReference>
<feature type="domain" description="Peptidase M12A" evidence="2">
    <location>
        <begin position="38"/>
        <end position="110"/>
    </location>
</feature>
<dbReference type="PROSITE" id="PS51864">
    <property type="entry name" value="ASTACIN"/>
    <property type="match status" value="1"/>
</dbReference>
<evidence type="ECO:0000313" key="4">
    <source>
        <dbReference type="WBParaSite" id="jg12968.1"/>
    </source>
</evidence>
<dbReference type="Pfam" id="PF01400">
    <property type="entry name" value="Astacin"/>
    <property type="match status" value="1"/>
</dbReference>
<evidence type="ECO:0000256" key="1">
    <source>
        <dbReference type="PROSITE-ProRule" id="PRU01211"/>
    </source>
</evidence>
<name>A0A915CWP8_9BILA</name>
<dbReference type="SUPFAM" id="SSF55486">
    <property type="entry name" value="Metalloproteases ('zincins'), catalytic domain"/>
    <property type="match status" value="1"/>
</dbReference>
<organism evidence="3 4">
    <name type="scientific">Ditylenchus dipsaci</name>
    <dbReference type="NCBI Taxonomy" id="166011"/>
    <lineage>
        <taxon>Eukaryota</taxon>
        <taxon>Metazoa</taxon>
        <taxon>Ecdysozoa</taxon>
        <taxon>Nematoda</taxon>
        <taxon>Chromadorea</taxon>
        <taxon>Rhabditida</taxon>
        <taxon>Tylenchina</taxon>
        <taxon>Tylenchomorpha</taxon>
        <taxon>Sphaerularioidea</taxon>
        <taxon>Anguinidae</taxon>
        <taxon>Anguininae</taxon>
        <taxon>Ditylenchus</taxon>
    </lineage>
</organism>
<dbReference type="GO" id="GO:0006508">
    <property type="term" value="P:proteolysis"/>
    <property type="evidence" value="ECO:0007669"/>
    <property type="project" value="InterPro"/>
</dbReference>
<accession>A0A915CWP8</accession>
<evidence type="ECO:0000313" key="3">
    <source>
        <dbReference type="Proteomes" id="UP000887574"/>
    </source>
</evidence>
<dbReference type="InterPro" id="IPR024079">
    <property type="entry name" value="MetalloPept_cat_dom_sf"/>
</dbReference>
<dbReference type="Gene3D" id="3.40.390.10">
    <property type="entry name" value="Collagenase (Catalytic Domain)"/>
    <property type="match status" value="1"/>
</dbReference>
<protein>
    <submittedName>
        <fullName evidence="4">Peptidase M12A domain-containing protein</fullName>
    </submittedName>
</protein>
<reference evidence="4" key="1">
    <citation type="submission" date="2022-11" db="UniProtKB">
        <authorList>
            <consortium name="WormBaseParasite"/>
        </authorList>
    </citation>
    <scope>IDENTIFICATION</scope>
</reference>
<keyword evidence="3" id="KW-1185">Reference proteome</keyword>